<proteinExistence type="predicted"/>
<accession>A0ABP8WXB5</accession>
<comment type="caution">
    <text evidence="2">The sequence shown here is derived from an EMBL/GenBank/DDBJ whole genome shotgun (WGS) entry which is preliminary data.</text>
</comment>
<name>A0ABP8WXB5_9PSEU</name>
<evidence type="ECO:0000313" key="3">
    <source>
        <dbReference type="Proteomes" id="UP001500325"/>
    </source>
</evidence>
<dbReference type="InterPro" id="IPR036390">
    <property type="entry name" value="WH_DNA-bd_sf"/>
</dbReference>
<dbReference type="SUPFAM" id="SSF46785">
    <property type="entry name" value="Winged helix' DNA-binding domain"/>
    <property type="match status" value="1"/>
</dbReference>
<dbReference type="PANTHER" id="PTHR33164:SF103">
    <property type="entry name" value="REGULATORY PROTEIN MARR"/>
    <property type="match status" value="1"/>
</dbReference>
<dbReference type="InterPro" id="IPR036388">
    <property type="entry name" value="WH-like_DNA-bd_sf"/>
</dbReference>
<dbReference type="Pfam" id="PF12802">
    <property type="entry name" value="MarR_2"/>
    <property type="match status" value="1"/>
</dbReference>
<organism evidence="2 3">
    <name type="scientific">Pseudonocardia yuanmonensis</name>
    <dbReference type="NCBI Taxonomy" id="1095914"/>
    <lineage>
        <taxon>Bacteria</taxon>
        <taxon>Bacillati</taxon>
        <taxon>Actinomycetota</taxon>
        <taxon>Actinomycetes</taxon>
        <taxon>Pseudonocardiales</taxon>
        <taxon>Pseudonocardiaceae</taxon>
        <taxon>Pseudonocardia</taxon>
    </lineage>
</organism>
<evidence type="ECO:0000313" key="2">
    <source>
        <dbReference type="EMBL" id="GAA4696210.1"/>
    </source>
</evidence>
<protein>
    <recommendedName>
        <fullName evidence="1">HTH marR-type domain-containing protein</fullName>
    </recommendedName>
</protein>
<dbReference type="EMBL" id="BAABIC010000012">
    <property type="protein sequence ID" value="GAA4696210.1"/>
    <property type="molecule type" value="Genomic_DNA"/>
</dbReference>
<dbReference type="Proteomes" id="UP001500325">
    <property type="component" value="Unassembled WGS sequence"/>
</dbReference>
<feature type="domain" description="HTH marR-type" evidence="1">
    <location>
        <begin position="1"/>
        <end position="146"/>
    </location>
</feature>
<sequence length="161" mass="17286">MIEDVGGDDTAALAAAVPGALGPFFRLIRGAVRVDLPTPGLPTAEVDLLRVVERDPGITVAAAAERLRVAPNTVSTRVTHLVRAGLLDRRPGVADRRQATLYLTAVTEARFAAWAEHRSAVLDELVGRLLPEERAAITAALPALRHLRRLLEERAEAGPVR</sequence>
<keyword evidence="3" id="KW-1185">Reference proteome</keyword>
<evidence type="ECO:0000259" key="1">
    <source>
        <dbReference type="PROSITE" id="PS50995"/>
    </source>
</evidence>
<dbReference type="InterPro" id="IPR039422">
    <property type="entry name" value="MarR/SlyA-like"/>
</dbReference>
<dbReference type="Gene3D" id="1.10.10.10">
    <property type="entry name" value="Winged helix-like DNA-binding domain superfamily/Winged helix DNA-binding domain"/>
    <property type="match status" value="1"/>
</dbReference>
<dbReference type="PANTHER" id="PTHR33164">
    <property type="entry name" value="TRANSCRIPTIONAL REGULATOR, MARR FAMILY"/>
    <property type="match status" value="1"/>
</dbReference>
<dbReference type="RefSeq" id="WP_345381902.1">
    <property type="nucleotide sequence ID" value="NZ_BAABIC010000012.1"/>
</dbReference>
<gene>
    <name evidence="2" type="ORF">GCM10023215_37750</name>
</gene>
<dbReference type="SMART" id="SM00347">
    <property type="entry name" value="HTH_MARR"/>
    <property type="match status" value="1"/>
</dbReference>
<dbReference type="InterPro" id="IPR000835">
    <property type="entry name" value="HTH_MarR-typ"/>
</dbReference>
<reference evidence="3" key="1">
    <citation type="journal article" date="2019" name="Int. J. Syst. Evol. Microbiol.">
        <title>The Global Catalogue of Microorganisms (GCM) 10K type strain sequencing project: providing services to taxonomists for standard genome sequencing and annotation.</title>
        <authorList>
            <consortium name="The Broad Institute Genomics Platform"/>
            <consortium name="The Broad Institute Genome Sequencing Center for Infectious Disease"/>
            <person name="Wu L."/>
            <person name="Ma J."/>
        </authorList>
    </citation>
    <scope>NUCLEOTIDE SEQUENCE [LARGE SCALE GENOMIC DNA]</scope>
    <source>
        <strain evidence="3">JCM 18055</strain>
    </source>
</reference>
<dbReference type="PROSITE" id="PS50995">
    <property type="entry name" value="HTH_MARR_2"/>
    <property type="match status" value="1"/>
</dbReference>